<reference evidence="6" key="2">
    <citation type="submission" date="2020-05" db="UniProtKB">
        <authorList>
            <consortium name="EnsemblMetazoa"/>
        </authorList>
    </citation>
    <scope>IDENTIFICATION</scope>
    <source>
        <strain evidence="6">IAEA</strain>
    </source>
</reference>
<dbReference type="CDD" id="cd03127">
    <property type="entry name" value="tetraspanin_LEL"/>
    <property type="match status" value="1"/>
</dbReference>
<dbReference type="PANTHER" id="PTHR19282:SF521">
    <property type="entry name" value="IP01817P-RELATED"/>
    <property type="match status" value="1"/>
</dbReference>
<dbReference type="EMBL" id="JXJN01018783">
    <property type="status" value="NOT_ANNOTATED_CDS"/>
    <property type="molecule type" value="Genomic_DNA"/>
</dbReference>
<dbReference type="GO" id="GO:0005886">
    <property type="term" value="C:plasma membrane"/>
    <property type="evidence" value="ECO:0007669"/>
    <property type="project" value="TreeGrafter"/>
</dbReference>
<dbReference type="PRINTS" id="PR00259">
    <property type="entry name" value="TMFOUR"/>
</dbReference>
<proteinExistence type="predicted"/>
<dbReference type="InterPro" id="IPR008952">
    <property type="entry name" value="Tetraspanin_EC2_sf"/>
</dbReference>
<feature type="transmembrane region" description="Helical" evidence="5">
    <location>
        <begin position="20"/>
        <end position="43"/>
    </location>
</feature>
<feature type="transmembrane region" description="Helical" evidence="5">
    <location>
        <begin position="82"/>
        <end position="104"/>
    </location>
</feature>
<evidence type="ECO:0000256" key="4">
    <source>
        <dbReference type="ARBA" id="ARBA00023136"/>
    </source>
</evidence>
<dbReference type="VEuPathDB" id="VectorBase:GPPI037713"/>
<dbReference type="Gene3D" id="1.10.1450.10">
    <property type="entry name" value="Tetraspanin"/>
    <property type="match status" value="1"/>
</dbReference>
<dbReference type="InterPro" id="IPR018499">
    <property type="entry name" value="Tetraspanin/Peripherin"/>
</dbReference>
<evidence type="ECO:0000256" key="5">
    <source>
        <dbReference type="SAM" id="Phobius"/>
    </source>
</evidence>
<dbReference type="SUPFAM" id="SSF48652">
    <property type="entry name" value="Tetraspanin"/>
    <property type="match status" value="1"/>
</dbReference>
<name>A0A1B0BQU4_9MUSC</name>
<dbReference type="EMBL" id="JXJN01018782">
    <property type="status" value="NOT_ANNOTATED_CDS"/>
    <property type="molecule type" value="Genomic_DNA"/>
</dbReference>
<keyword evidence="4 5" id="KW-0472">Membrane</keyword>
<reference evidence="7" key="1">
    <citation type="submission" date="2015-01" db="EMBL/GenBank/DDBJ databases">
        <authorList>
            <person name="Aksoy S."/>
            <person name="Warren W."/>
            <person name="Wilson R.K."/>
        </authorList>
    </citation>
    <scope>NUCLEOTIDE SEQUENCE [LARGE SCALE GENOMIC DNA]</scope>
    <source>
        <strain evidence="7">IAEA</strain>
    </source>
</reference>
<dbReference type="STRING" id="67801.A0A1B0BQU4"/>
<sequence>MARTDPWLASITRILAEDELCGLFLIICGSVILYAIESIHIFSKEFVTNIDTVPGIIIILGFVIASISIFGCVGARYNNAKLLIIYVILMSLAFLVHLFLITFFCVKEDAFLQLAAQFVDEVWEHNDESMNAMDALQMAQFIHISQSLQFKCCGVHDYKDYISRLQKVPFTCCNLDIEMCATEGYKNVPGCLDVFLDYWNTKLHVILYSSLGIAGVQMGCIIIGVVTVYKLIND</sequence>
<dbReference type="Proteomes" id="UP000092460">
    <property type="component" value="Unassembled WGS sequence"/>
</dbReference>
<dbReference type="EnsemblMetazoa" id="GPPI037713-RA">
    <property type="protein sequence ID" value="GPPI037713-PA"/>
    <property type="gene ID" value="GPPI037713"/>
</dbReference>
<evidence type="ECO:0000256" key="2">
    <source>
        <dbReference type="ARBA" id="ARBA00022692"/>
    </source>
</evidence>
<keyword evidence="7" id="KW-1185">Reference proteome</keyword>
<evidence type="ECO:0000313" key="7">
    <source>
        <dbReference type="Proteomes" id="UP000092460"/>
    </source>
</evidence>
<feature type="transmembrane region" description="Helical" evidence="5">
    <location>
        <begin position="205"/>
        <end position="229"/>
    </location>
</feature>
<organism evidence="6 7">
    <name type="scientific">Glossina palpalis gambiensis</name>
    <dbReference type="NCBI Taxonomy" id="67801"/>
    <lineage>
        <taxon>Eukaryota</taxon>
        <taxon>Metazoa</taxon>
        <taxon>Ecdysozoa</taxon>
        <taxon>Arthropoda</taxon>
        <taxon>Hexapoda</taxon>
        <taxon>Insecta</taxon>
        <taxon>Pterygota</taxon>
        <taxon>Neoptera</taxon>
        <taxon>Endopterygota</taxon>
        <taxon>Diptera</taxon>
        <taxon>Brachycera</taxon>
        <taxon>Muscomorpha</taxon>
        <taxon>Hippoboscoidea</taxon>
        <taxon>Glossinidae</taxon>
        <taxon>Glossina</taxon>
    </lineage>
</organism>
<dbReference type="PANTHER" id="PTHR19282">
    <property type="entry name" value="TETRASPANIN"/>
    <property type="match status" value="1"/>
</dbReference>
<feature type="transmembrane region" description="Helical" evidence="5">
    <location>
        <begin position="55"/>
        <end position="75"/>
    </location>
</feature>
<evidence type="ECO:0000313" key="6">
    <source>
        <dbReference type="EnsemblMetazoa" id="GPPI037713-PA"/>
    </source>
</evidence>
<keyword evidence="3 5" id="KW-1133">Transmembrane helix</keyword>
<evidence type="ECO:0000256" key="3">
    <source>
        <dbReference type="ARBA" id="ARBA00022989"/>
    </source>
</evidence>
<comment type="subcellular location">
    <subcellularLocation>
        <location evidence="1">Membrane</location>
        <topology evidence="1">Multi-pass membrane protein</topology>
    </subcellularLocation>
</comment>
<dbReference type="AlphaFoldDB" id="A0A1B0BQU4"/>
<keyword evidence="2 5" id="KW-0812">Transmembrane</keyword>
<evidence type="ECO:0000256" key="1">
    <source>
        <dbReference type="ARBA" id="ARBA00004141"/>
    </source>
</evidence>
<accession>A0A1B0BQU4</accession>
<protein>
    <submittedName>
        <fullName evidence="6">Tetraspanin</fullName>
    </submittedName>
</protein>
<dbReference type="Pfam" id="PF00335">
    <property type="entry name" value="Tetraspanin"/>
    <property type="match status" value="1"/>
</dbReference>